<evidence type="ECO:0000256" key="3">
    <source>
        <dbReference type="ARBA" id="ARBA00022448"/>
    </source>
</evidence>
<feature type="transmembrane region" description="Helical" evidence="9">
    <location>
        <begin position="66"/>
        <end position="87"/>
    </location>
</feature>
<evidence type="ECO:0000256" key="6">
    <source>
        <dbReference type="ARBA" id="ARBA00022840"/>
    </source>
</evidence>
<evidence type="ECO:0000256" key="2">
    <source>
        <dbReference type="ARBA" id="ARBA00009726"/>
    </source>
</evidence>
<comment type="caution">
    <text evidence="11">The sequence shown here is derived from an EMBL/GenBank/DDBJ whole genome shotgun (WGS) entry which is preliminary data.</text>
</comment>
<comment type="similarity">
    <text evidence="2">Belongs to the ABC transporter superfamily. ABCC family. Conjugate transporter (TC 3.A.1.208) subfamily.</text>
</comment>
<accession>A0A9W9ZRE9</accession>
<dbReference type="GO" id="GO:0140359">
    <property type="term" value="F:ABC-type transporter activity"/>
    <property type="evidence" value="ECO:0007669"/>
    <property type="project" value="InterPro"/>
</dbReference>
<dbReference type="SUPFAM" id="SSF90123">
    <property type="entry name" value="ABC transporter transmembrane region"/>
    <property type="match status" value="1"/>
</dbReference>
<reference evidence="11" key="1">
    <citation type="submission" date="2023-01" db="EMBL/GenBank/DDBJ databases">
        <title>Genome assembly of the deep-sea coral Lophelia pertusa.</title>
        <authorList>
            <person name="Herrera S."/>
            <person name="Cordes E."/>
        </authorList>
    </citation>
    <scope>NUCLEOTIDE SEQUENCE</scope>
    <source>
        <strain evidence="11">USNM1676648</strain>
        <tissue evidence="11">Polyp</tissue>
    </source>
</reference>
<dbReference type="EMBL" id="MU825878">
    <property type="protein sequence ID" value="KAJ7386095.1"/>
    <property type="molecule type" value="Genomic_DNA"/>
</dbReference>
<keyword evidence="3" id="KW-0813">Transport</keyword>
<evidence type="ECO:0000256" key="1">
    <source>
        <dbReference type="ARBA" id="ARBA00004141"/>
    </source>
</evidence>
<evidence type="ECO:0000256" key="8">
    <source>
        <dbReference type="ARBA" id="ARBA00023136"/>
    </source>
</evidence>
<dbReference type="PROSITE" id="PS50929">
    <property type="entry name" value="ABC_TM1F"/>
    <property type="match status" value="1"/>
</dbReference>
<evidence type="ECO:0000256" key="4">
    <source>
        <dbReference type="ARBA" id="ARBA00022692"/>
    </source>
</evidence>
<keyword evidence="8 9" id="KW-0472">Membrane</keyword>
<organism evidence="11 12">
    <name type="scientific">Desmophyllum pertusum</name>
    <dbReference type="NCBI Taxonomy" id="174260"/>
    <lineage>
        <taxon>Eukaryota</taxon>
        <taxon>Metazoa</taxon>
        <taxon>Cnidaria</taxon>
        <taxon>Anthozoa</taxon>
        <taxon>Hexacorallia</taxon>
        <taxon>Scleractinia</taxon>
        <taxon>Caryophylliina</taxon>
        <taxon>Caryophylliidae</taxon>
        <taxon>Desmophyllum</taxon>
    </lineage>
</organism>
<evidence type="ECO:0000313" key="11">
    <source>
        <dbReference type="EMBL" id="KAJ7386095.1"/>
    </source>
</evidence>
<dbReference type="Pfam" id="PF00664">
    <property type="entry name" value="ABC_membrane"/>
    <property type="match status" value="2"/>
</dbReference>
<proteinExistence type="inferred from homology"/>
<evidence type="ECO:0000256" key="9">
    <source>
        <dbReference type="SAM" id="Phobius"/>
    </source>
</evidence>
<dbReference type="GO" id="GO:0005524">
    <property type="term" value="F:ATP binding"/>
    <property type="evidence" value="ECO:0007669"/>
    <property type="project" value="UniProtKB-KW"/>
</dbReference>
<keyword evidence="4 9" id="KW-0812">Transmembrane</keyword>
<dbReference type="Proteomes" id="UP001163046">
    <property type="component" value="Unassembled WGS sequence"/>
</dbReference>
<evidence type="ECO:0000259" key="10">
    <source>
        <dbReference type="PROSITE" id="PS50929"/>
    </source>
</evidence>
<evidence type="ECO:0000313" key="12">
    <source>
        <dbReference type="Proteomes" id="UP001163046"/>
    </source>
</evidence>
<dbReference type="Gene3D" id="1.20.1560.10">
    <property type="entry name" value="ABC transporter type 1, transmembrane domain"/>
    <property type="match status" value="1"/>
</dbReference>
<comment type="subcellular location">
    <subcellularLocation>
        <location evidence="1">Membrane</location>
        <topology evidence="1">Multi-pass membrane protein</topology>
    </subcellularLocation>
</comment>
<keyword evidence="7 9" id="KW-1133">Transmembrane helix</keyword>
<name>A0A9W9ZRE9_9CNID</name>
<evidence type="ECO:0000256" key="7">
    <source>
        <dbReference type="ARBA" id="ARBA00022989"/>
    </source>
</evidence>
<feature type="domain" description="ABC transmembrane type-1" evidence="10">
    <location>
        <begin position="1"/>
        <end position="156"/>
    </location>
</feature>
<dbReference type="AlphaFoldDB" id="A0A9W9ZRE9"/>
<keyword evidence="5" id="KW-0547">Nucleotide-binding</keyword>
<dbReference type="PANTHER" id="PTHR24223">
    <property type="entry name" value="ATP-BINDING CASSETTE SUB-FAMILY C"/>
    <property type="match status" value="1"/>
</dbReference>
<dbReference type="InterPro" id="IPR011527">
    <property type="entry name" value="ABC1_TM_dom"/>
</dbReference>
<dbReference type="OrthoDB" id="5988430at2759"/>
<evidence type="ECO:0000256" key="5">
    <source>
        <dbReference type="ARBA" id="ARBA00022741"/>
    </source>
</evidence>
<dbReference type="InterPro" id="IPR050173">
    <property type="entry name" value="ABC_transporter_C-like"/>
</dbReference>
<protein>
    <recommendedName>
        <fullName evidence="10">ABC transmembrane type-1 domain-containing protein</fullName>
    </recommendedName>
</protein>
<dbReference type="PANTHER" id="PTHR24223:SF456">
    <property type="entry name" value="MULTIDRUG RESISTANCE-ASSOCIATED PROTEIN LETHAL(2)03659"/>
    <property type="match status" value="1"/>
</dbReference>
<dbReference type="GO" id="GO:0016020">
    <property type="term" value="C:membrane"/>
    <property type="evidence" value="ECO:0007669"/>
    <property type="project" value="UniProtKB-SubCell"/>
</dbReference>
<sequence length="194" mass="22010">MIHAPAFFLGQRFGVHLRTAVGSVIYRKALRLSHASLAKTTTGQIVNLVTNDVQRLGTAILCWREIGLSVLPGIFLLLLLGPLQGWIGRFFAKLRSKTAVLTDERIKVMNEIISGMRVIKMYTWEKPFAKLVADIRSHSRCWSSRVDSFNDFILPVHFLDADWSLDPLSSRNFMSNTSKTKLMMLTAYFSHQPL</sequence>
<keyword evidence="12" id="KW-1185">Reference proteome</keyword>
<dbReference type="InterPro" id="IPR036640">
    <property type="entry name" value="ABC1_TM_sf"/>
</dbReference>
<keyword evidence="6" id="KW-0067">ATP-binding</keyword>
<gene>
    <name evidence="11" type="ORF">OS493_012436</name>
</gene>